<protein>
    <submittedName>
        <fullName evidence="1">DUF2200 domain-containing protein</fullName>
    </submittedName>
</protein>
<dbReference type="AlphaFoldDB" id="A0A3P3W5K2"/>
<dbReference type="InterPro" id="IPR023204">
    <property type="entry name" value="SP1917_dom_sf"/>
</dbReference>
<dbReference type="EMBL" id="RQVR01000011">
    <property type="protein sequence ID" value="RRJ90415.1"/>
    <property type="molecule type" value="Genomic_DNA"/>
</dbReference>
<evidence type="ECO:0000313" key="1">
    <source>
        <dbReference type="EMBL" id="RRJ90415.1"/>
    </source>
</evidence>
<keyword evidence="2" id="KW-1185">Reference proteome</keyword>
<dbReference type="Proteomes" id="UP000271937">
    <property type="component" value="Unassembled WGS sequence"/>
</dbReference>
<dbReference type="Gene3D" id="1.10.8.290">
    <property type="entry name" value="uncharacterized protein sp1917 domain"/>
    <property type="match status" value="1"/>
</dbReference>
<dbReference type="RefSeq" id="WP_125012998.1">
    <property type="nucleotide sequence ID" value="NZ_RQVR01000011.1"/>
</dbReference>
<dbReference type="Pfam" id="PF09966">
    <property type="entry name" value="DUF2200"/>
    <property type="match status" value="1"/>
</dbReference>
<dbReference type="PIRSF" id="PIRSF033199">
    <property type="entry name" value="UCP033199"/>
    <property type="match status" value="1"/>
</dbReference>
<proteinExistence type="predicted"/>
<accession>A0A3P3W5K2</accession>
<organism evidence="1 2">
    <name type="scientific">Flavobacterium macacae</name>
    <dbReference type="NCBI Taxonomy" id="2488993"/>
    <lineage>
        <taxon>Bacteria</taxon>
        <taxon>Pseudomonadati</taxon>
        <taxon>Bacteroidota</taxon>
        <taxon>Flavobacteriia</taxon>
        <taxon>Flavobacteriales</taxon>
        <taxon>Flavobacteriaceae</taxon>
        <taxon>Flavobacterium</taxon>
    </lineage>
</organism>
<comment type="caution">
    <text evidence="1">The sequence shown here is derived from an EMBL/GenBank/DDBJ whole genome shotgun (WGS) entry which is preliminary data.</text>
</comment>
<dbReference type="OrthoDB" id="3192540at2"/>
<gene>
    <name evidence="1" type="ORF">EG849_10255</name>
</gene>
<evidence type="ECO:0000313" key="2">
    <source>
        <dbReference type="Proteomes" id="UP000271937"/>
    </source>
</evidence>
<sequence>MEKHRIFTTSFASVYPHYIHKAVKKGRTKEEVHSIIFWLTGYDEKGLSDQIETKKDFETFFAEAPKMNPNVTKITGVICGYRVEEIENPLMQKIRYLDKLVDELAKGKSLEKIFRS</sequence>
<reference evidence="1 2" key="1">
    <citation type="submission" date="2018-11" db="EMBL/GenBank/DDBJ databases">
        <title>Flavobacterium sp. nov., YIM 102600 draft genome.</title>
        <authorList>
            <person name="Li G."/>
            <person name="Jiang Y."/>
        </authorList>
    </citation>
    <scope>NUCLEOTIDE SEQUENCE [LARGE SCALE GENOMIC DNA]</scope>
    <source>
        <strain evidence="1 2">YIM 102600</strain>
    </source>
</reference>
<dbReference type="InterPro" id="IPR014580">
    <property type="entry name" value="UCP033199"/>
</dbReference>
<name>A0A3P3W5K2_9FLAO</name>